<reference evidence="1" key="1">
    <citation type="submission" date="2021-06" db="EMBL/GenBank/DDBJ databases">
        <authorList>
            <person name="Kallberg Y."/>
            <person name="Tangrot J."/>
            <person name="Rosling A."/>
        </authorList>
    </citation>
    <scope>NUCLEOTIDE SEQUENCE</scope>
    <source>
        <strain evidence="1">CL356</strain>
    </source>
</reference>
<sequence>SRISGEMPRAIFKATMLDLGQEPYPKGVGLHYKTVGGKRPYHTIIPALVTRGEELFITYGVMGGFMQPQGHVQVLLNLLRGWNPLDALDAPRFCISPGLPDAPVKEAQDAGNINSEVYFEPGITDAVVQTLRGMGHDARQVTGPQRGMMGRGQIIQKLKTADGSLVAGSQLMDELRLLQQPPSKDEAELKTLNLLNSRLPTWDALLKLPDFADWVELSERESSKLQSELAKSTEKVTQERASCIEQIRETVTTAQDAALLRHILSDDITALSEEIVSSYEHGITQPTLLEGFEDLHRKLNELEHVRQYVKVVQQGLKL</sequence>
<dbReference type="EMBL" id="CAJVPT010043455">
    <property type="protein sequence ID" value="CAG8732279.1"/>
    <property type="molecule type" value="Genomic_DNA"/>
</dbReference>
<name>A0ACA9Q1M9_9GLOM</name>
<organism evidence="1 2">
    <name type="scientific">Acaulospora colombiana</name>
    <dbReference type="NCBI Taxonomy" id="27376"/>
    <lineage>
        <taxon>Eukaryota</taxon>
        <taxon>Fungi</taxon>
        <taxon>Fungi incertae sedis</taxon>
        <taxon>Mucoromycota</taxon>
        <taxon>Glomeromycotina</taxon>
        <taxon>Glomeromycetes</taxon>
        <taxon>Diversisporales</taxon>
        <taxon>Acaulosporaceae</taxon>
        <taxon>Acaulospora</taxon>
    </lineage>
</organism>
<evidence type="ECO:0000313" key="2">
    <source>
        <dbReference type="Proteomes" id="UP000789525"/>
    </source>
</evidence>
<feature type="non-terminal residue" evidence="1">
    <location>
        <position position="318"/>
    </location>
</feature>
<comment type="caution">
    <text evidence="1">The sequence shown here is derived from an EMBL/GenBank/DDBJ whole genome shotgun (WGS) entry which is preliminary data.</text>
</comment>
<keyword evidence="2" id="KW-1185">Reference proteome</keyword>
<proteinExistence type="predicted"/>
<feature type="non-terminal residue" evidence="1">
    <location>
        <position position="1"/>
    </location>
</feature>
<accession>A0ACA9Q1M9</accession>
<protein>
    <submittedName>
        <fullName evidence="1">10317_t:CDS:1</fullName>
    </submittedName>
</protein>
<dbReference type="Proteomes" id="UP000789525">
    <property type="component" value="Unassembled WGS sequence"/>
</dbReference>
<gene>
    <name evidence="1" type="ORF">ACOLOM_LOCUS11713</name>
</gene>
<evidence type="ECO:0000313" key="1">
    <source>
        <dbReference type="EMBL" id="CAG8732279.1"/>
    </source>
</evidence>